<comment type="caution">
    <text evidence="1">The sequence shown here is derived from an EMBL/GenBank/DDBJ whole genome shotgun (WGS) entry which is preliminary data.</text>
</comment>
<sequence>MDLNQLLFHHQLALIQLDTPDVQTGKRQRQFDLVRHYEKRITRLREEMGVSRYPGWI</sequence>
<dbReference type="RefSeq" id="WP_243996477.1">
    <property type="nucleotide sequence ID" value="NZ_JALHLE010000055.1"/>
</dbReference>
<dbReference type="Proteomes" id="UP001162880">
    <property type="component" value="Unassembled WGS sequence"/>
</dbReference>
<proteinExistence type="predicted"/>
<evidence type="ECO:0000313" key="1">
    <source>
        <dbReference type="EMBL" id="MCJ2181032.1"/>
    </source>
</evidence>
<evidence type="ECO:0000313" key="2">
    <source>
        <dbReference type="Proteomes" id="UP001162880"/>
    </source>
</evidence>
<gene>
    <name evidence="1" type="ORF">MTR64_20910</name>
</gene>
<keyword evidence="2" id="KW-1185">Reference proteome</keyword>
<name>A0ABT0B7I8_9SPHN</name>
<dbReference type="EMBL" id="JALHLE010000055">
    <property type="protein sequence ID" value="MCJ2181032.1"/>
    <property type="molecule type" value="Genomic_DNA"/>
</dbReference>
<reference evidence="1" key="1">
    <citation type="submission" date="2022-03" db="EMBL/GenBank/DDBJ databases">
        <title>Identification of a novel bacterium isolated from mangrove sediments.</title>
        <authorList>
            <person name="Pan X."/>
        </authorList>
    </citation>
    <scope>NUCLEOTIDE SEQUENCE</scope>
    <source>
        <strain evidence="1">B2580</strain>
    </source>
</reference>
<accession>A0ABT0B7I8</accession>
<organism evidence="1 2">
    <name type="scientific">Novosphingobium album</name>
    <name type="common">ex Hu et al. 2023</name>
    <dbReference type="NCBI Taxonomy" id="2930093"/>
    <lineage>
        <taxon>Bacteria</taxon>
        <taxon>Pseudomonadati</taxon>
        <taxon>Pseudomonadota</taxon>
        <taxon>Alphaproteobacteria</taxon>
        <taxon>Sphingomonadales</taxon>
        <taxon>Sphingomonadaceae</taxon>
        <taxon>Novosphingobium</taxon>
    </lineage>
</organism>
<protein>
    <submittedName>
        <fullName evidence="1">Uncharacterized protein</fullName>
    </submittedName>
</protein>